<organism evidence="1 2">
    <name type="scientific">Eleusine coracana subsp. coracana</name>
    <dbReference type="NCBI Taxonomy" id="191504"/>
    <lineage>
        <taxon>Eukaryota</taxon>
        <taxon>Viridiplantae</taxon>
        <taxon>Streptophyta</taxon>
        <taxon>Embryophyta</taxon>
        <taxon>Tracheophyta</taxon>
        <taxon>Spermatophyta</taxon>
        <taxon>Magnoliopsida</taxon>
        <taxon>Liliopsida</taxon>
        <taxon>Poales</taxon>
        <taxon>Poaceae</taxon>
        <taxon>PACMAD clade</taxon>
        <taxon>Chloridoideae</taxon>
        <taxon>Cynodonteae</taxon>
        <taxon>Eleusininae</taxon>
        <taxon>Eleusine</taxon>
    </lineage>
</organism>
<reference evidence="1" key="2">
    <citation type="submission" date="2021-12" db="EMBL/GenBank/DDBJ databases">
        <title>Resequencing data analysis of finger millet.</title>
        <authorList>
            <person name="Hatakeyama M."/>
            <person name="Aluri S."/>
            <person name="Balachadran M.T."/>
            <person name="Sivarajan S.R."/>
            <person name="Poveda L."/>
            <person name="Shimizu-Inatsugi R."/>
            <person name="Schlapbach R."/>
            <person name="Sreeman S.M."/>
            <person name="Shimizu K.K."/>
        </authorList>
    </citation>
    <scope>NUCLEOTIDE SEQUENCE</scope>
</reference>
<evidence type="ECO:0000313" key="2">
    <source>
        <dbReference type="Proteomes" id="UP001054889"/>
    </source>
</evidence>
<keyword evidence="2" id="KW-1185">Reference proteome</keyword>
<evidence type="ECO:0000313" key="1">
    <source>
        <dbReference type="EMBL" id="GJN13777.1"/>
    </source>
</evidence>
<gene>
    <name evidence="1" type="primary">gb00519</name>
    <name evidence="1" type="ORF">PR202_gb00519</name>
</gene>
<protein>
    <submittedName>
        <fullName evidence="1">Uncharacterized protein</fullName>
    </submittedName>
</protein>
<proteinExistence type="predicted"/>
<dbReference type="EMBL" id="BQKI01000071">
    <property type="protein sequence ID" value="GJN13777.1"/>
    <property type="molecule type" value="Genomic_DNA"/>
</dbReference>
<accession>A0AAV5DTL5</accession>
<sequence length="198" mass="20138">MVDVVGAVCLAHHAVHVAGERVELECEVEVRKAVVGGHAVVVNPRLLLGDGHGVGPDLELAVDRDEHAVGRLGAGDGEGWHGGGGPRGVDAFREVDGLAVDGELHAVHVIVPRGGLPGAEVELVLAVEEHGDSLDPREVTGLAAALADEVGVDVEVAVGDDAEVGVPAAVEEEGVAVAADEAWVTARPGHAAHCNDRI</sequence>
<reference evidence="1" key="1">
    <citation type="journal article" date="2018" name="DNA Res.">
        <title>Multiple hybrid de novo genome assembly of finger millet, an orphan allotetraploid crop.</title>
        <authorList>
            <person name="Hatakeyama M."/>
            <person name="Aluri S."/>
            <person name="Balachadran M.T."/>
            <person name="Sivarajan S.R."/>
            <person name="Patrignani A."/>
            <person name="Gruter S."/>
            <person name="Poveda L."/>
            <person name="Shimizu-Inatsugi R."/>
            <person name="Baeten J."/>
            <person name="Francoijs K.J."/>
            <person name="Nataraja K.N."/>
            <person name="Reddy Y.A.N."/>
            <person name="Phadnis S."/>
            <person name="Ravikumar R.L."/>
            <person name="Schlapbach R."/>
            <person name="Sreeman S.M."/>
            <person name="Shimizu K.K."/>
        </authorList>
    </citation>
    <scope>NUCLEOTIDE SEQUENCE</scope>
</reference>
<comment type="caution">
    <text evidence="1">The sequence shown here is derived from an EMBL/GenBank/DDBJ whole genome shotgun (WGS) entry which is preliminary data.</text>
</comment>
<dbReference type="AlphaFoldDB" id="A0AAV5DTL5"/>
<name>A0AAV5DTL5_ELECO</name>
<dbReference type="Proteomes" id="UP001054889">
    <property type="component" value="Unassembled WGS sequence"/>
</dbReference>